<evidence type="ECO:0000313" key="2">
    <source>
        <dbReference type="EMBL" id="KKN02993.1"/>
    </source>
</evidence>
<name>A0A0F9QCI3_9ZZZZ</name>
<feature type="non-terminal residue" evidence="2">
    <location>
        <position position="1"/>
    </location>
</feature>
<protein>
    <submittedName>
        <fullName evidence="2">Uncharacterized protein</fullName>
    </submittedName>
</protein>
<sequence length="23" mass="2862">RESINKIEKDITQNKHQRINKLR</sequence>
<evidence type="ECO:0000256" key="1">
    <source>
        <dbReference type="SAM" id="MobiDB-lite"/>
    </source>
</evidence>
<proteinExistence type="predicted"/>
<feature type="region of interest" description="Disordered" evidence="1">
    <location>
        <begin position="1"/>
        <end position="23"/>
    </location>
</feature>
<feature type="compositionally biased region" description="Basic and acidic residues" evidence="1">
    <location>
        <begin position="1"/>
        <end position="13"/>
    </location>
</feature>
<dbReference type="EMBL" id="LAZR01005084">
    <property type="protein sequence ID" value="KKN02993.1"/>
    <property type="molecule type" value="Genomic_DNA"/>
</dbReference>
<accession>A0A0F9QCI3</accession>
<dbReference type="AlphaFoldDB" id="A0A0F9QCI3"/>
<gene>
    <name evidence="2" type="ORF">LCGC14_1112230</name>
</gene>
<organism evidence="2">
    <name type="scientific">marine sediment metagenome</name>
    <dbReference type="NCBI Taxonomy" id="412755"/>
    <lineage>
        <taxon>unclassified sequences</taxon>
        <taxon>metagenomes</taxon>
        <taxon>ecological metagenomes</taxon>
    </lineage>
</organism>
<comment type="caution">
    <text evidence="2">The sequence shown here is derived from an EMBL/GenBank/DDBJ whole genome shotgun (WGS) entry which is preliminary data.</text>
</comment>
<reference evidence="2" key="1">
    <citation type="journal article" date="2015" name="Nature">
        <title>Complex archaea that bridge the gap between prokaryotes and eukaryotes.</title>
        <authorList>
            <person name="Spang A."/>
            <person name="Saw J.H."/>
            <person name="Jorgensen S.L."/>
            <person name="Zaremba-Niedzwiedzka K."/>
            <person name="Martijn J."/>
            <person name="Lind A.E."/>
            <person name="van Eijk R."/>
            <person name="Schleper C."/>
            <person name="Guy L."/>
            <person name="Ettema T.J."/>
        </authorList>
    </citation>
    <scope>NUCLEOTIDE SEQUENCE</scope>
</reference>